<dbReference type="GO" id="GO:0001732">
    <property type="term" value="P:formation of cytoplasmic translation initiation complex"/>
    <property type="evidence" value="ECO:0007669"/>
    <property type="project" value="UniProtKB-UniRule"/>
</dbReference>
<reference evidence="9 10" key="1">
    <citation type="journal article" date="2011" name="Proc. Natl. Acad. Sci. U.S.A.">
        <title>Evolutionary erosion of yeast sex chromosomes by mating-type switching accidents.</title>
        <authorList>
            <person name="Gordon J.L."/>
            <person name="Armisen D."/>
            <person name="Proux-Wera E."/>
            <person name="Oheigeartaigh S.S."/>
            <person name="Byrne K.P."/>
            <person name="Wolfe K.H."/>
        </authorList>
    </citation>
    <scope>NUCLEOTIDE SEQUENCE [LARGE SCALE GENOMIC DNA]</scope>
    <source>
        <strain evidence="10">ATCC 24235 / CBS 4417 / NBRC 1672 / NRRL Y-8282 / UCD 70-5</strain>
    </source>
</reference>
<dbReference type="SMART" id="SM00360">
    <property type="entry name" value="RRM"/>
    <property type="match status" value="1"/>
</dbReference>
<dbReference type="Proteomes" id="UP000005666">
    <property type="component" value="Chromosome 14"/>
</dbReference>
<dbReference type="RefSeq" id="XP_003688240.1">
    <property type="nucleotide sequence ID" value="XM_003688192.1"/>
</dbReference>
<evidence type="ECO:0000256" key="6">
    <source>
        <dbReference type="HAMAP-Rule" id="MF_03001"/>
    </source>
</evidence>
<dbReference type="GO" id="GO:0003743">
    <property type="term" value="F:translation initiation factor activity"/>
    <property type="evidence" value="ECO:0007669"/>
    <property type="project" value="UniProtKB-UniRule"/>
</dbReference>
<proteinExistence type="inferred from homology"/>
<dbReference type="InterPro" id="IPR012677">
    <property type="entry name" value="Nucleotide-bd_a/b_plait_sf"/>
</dbReference>
<dbReference type="GO" id="GO:0042802">
    <property type="term" value="F:identical protein binding"/>
    <property type="evidence" value="ECO:0007669"/>
    <property type="project" value="EnsemblFungi"/>
</dbReference>
<dbReference type="GO" id="GO:0031369">
    <property type="term" value="F:translation initiation factor binding"/>
    <property type="evidence" value="ECO:0007669"/>
    <property type="project" value="InterPro"/>
</dbReference>
<evidence type="ECO:0000256" key="1">
    <source>
        <dbReference type="ARBA" id="ARBA00004496"/>
    </source>
</evidence>
<evidence type="ECO:0000259" key="8">
    <source>
        <dbReference type="PROSITE" id="PS50102"/>
    </source>
</evidence>
<evidence type="ECO:0000256" key="5">
    <source>
        <dbReference type="ARBA" id="ARBA00022917"/>
    </source>
</evidence>
<evidence type="ECO:0000256" key="3">
    <source>
        <dbReference type="ARBA" id="ARBA00022540"/>
    </source>
</evidence>
<keyword evidence="2 6" id="KW-0963">Cytoplasm</keyword>
<dbReference type="eggNOG" id="KOG2314">
    <property type="taxonomic scope" value="Eukaryota"/>
</dbReference>
<dbReference type="GO" id="GO:0033290">
    <property type="term" value="C:eukaryotic 48S preinitiation complex"/>
    <property type="evidence" value="ECO:0007669"/>
    <property type="project" value="UniProtKB-UniRule"/>
</dbReference>
<dbReference type="EMBL" id="HE612869">
    <property type="protein sequence ID" value="CCE65806.1"/>
    <property type="molecule type" value="Genomic_DNA"/>
</dbReference>
<dbReference type="AlphaFoldDB" id="G8C0X8"/>
<organism evidence="9 10">
    <name type="scientific">Tetrapisispora phaffii (strain ATCC 24235 / CBS 4417 / NBRC 1672 / NRRL Y-8282 / UCD 70-5)</name>
    <name type="common">Yeast</name>
    <name type="synonym">Fabospora phaffii</name>
    <dbReference type="NCBI Taxonomy" id="1071381"/>
    <lineage>
        <taxon>Eukaryota</taxon>
        <taxon>Fungi</taxon>
        <taxon>Dikarya</taxon>
        <taxon>Ascomycota</taxon>
        <taxon>Saccharomycotina</taxon>
        <taxon>Saccharomycetes</taxon>
        <taxon>Saccharomycetales</taxon>
        <taxon>Saccharomycetaceae</taxon>
        <taxon>Tetrapisispora</taxon>
    </lineage>
</organism>
<dbReference type="InterPro" id="IPR000504">
    <property type="entry name" value="RRM_dom"/>
</dbReference>
<name>G8C0X8_TETPH</name>
<keyword evidence="3 6" id="KW-0396">Initiation factor</keyword>
<dbReference type="PIRSF" id="PIRSF036424">
    <property type="entry name" value="eIF3b"/>
    <property type="match status" value="1"/>
</dbReference>
<dbReference type="GO" id="GO:0010494">
    <property type="term" value="C:cytoplasmic stress granule"/>
    <property type="evidence" value="ECO:0007669"/>
    <property type="project" value="EnsemblFungi"/>
</dbReference>
<dbReference type="SUPFAM" id="SSF82171">
    <property type="entry name" value="DPP6 N-terminal domain-like"/>
    <property type="match status" value="1"/>
</dbReference>
<dbReference type="PROSITE" id="PS50102">
    <property type="entry name" value="RRM"/>
    <property type="match status" value="1"/>
</dbReference>
<dbReference type="GO" id="GO:0071540">
    <property type="term" value="C:eukaryotic translation initiation factor 3 complex, eIF3e"/>
    <property type="evidence" value="ECO:0007669"/>
    <property type="project" value="EnsemblFungi"/>
</dbReference>
<keyword evidence="10" id="KW-1185">Reference proteome</keyword>
<dbReference type="HOGENOM" id="CLU_011152_4_0_1"/>
<dbReference type="InterPro" id="IPR011400">
    <property type="entry name" value="EIF3B"/>
</dbReference>
<comment type="similarity">
    <text evidence="6 7">Belongs to the eIF-3 subunit B family.</text>
</comment>
<dbReference type="STRING" id="1071381.G8C0X8"/>
<dbReference type="KEGG" id="tpf:TPHA_0N00250"/>
<dbReference type="OrthoDB" id="10250414at2759"/>
<evidence type="ECO:0000256" key="7">
    <source>
        <dbReference type="PIRNR" id="PIRNR036424"/>
    </source>
</evidence>
<sequence>MSAAFEEIRLEDIPVDDIDFSDLEKEYDVVEKFSFNQYVVVTGAPVIPESKVAVLKKALTGLFSKAGEVVDMEFPIQDGKTKGFLFVECASPADSTKIIKAYNGKRLDLKHRLFLYTMKDVEKYTSETFNTEMQEPVLPEFFPSSALKSWLENGSCRDQYVVQNSDLTTIMWNTQMEDDPDALVERRSKWSTNYVRFSPKGTYLFTYHPQGVVMWGGPKFDRLRRFYHPNVRTSSVSPTEKYLVTYSSDPIVVDNEDPECPFSTKNEGHQLCIWDISTGLLLVTLPVTTSVQLQWPIVRWSYNDEYCARLSGDRLVVHDVKKKFAPIDSKALTTTGIRDFSFAPTGVKLAPFRSTDEPSVLLSYWTPETNNMSCKATIVEVPRGRVLKTVNLVQVSNVTLHWQDNSEFICFNVERHTKSKKTLFSNLEICKLTEKDIPGEKIELKDTVIEFQWEPHGKRFVAIAAHDTGDDNPAIPRNIIMFFAPEKKDPKDKTNTVKKWVEVASISDRFSNTVAWSPAGRFVTVATLVKATVRRSDFSFYDMDYTGESTINKVDNASANISNIGKSTFSSATDLEWDPSGRWLAVWSSSLKHKNENGFKIFNIAGKVIKDEPIPNFKHFAWRPRPASLLTNGEKKKIRTNLREWSAQFAEQDAMEADVATRELILRQRELLKEWNAYRASTESHFENSFGYKPFDMVDLHTPDSAFISIEEVKEEIVEQTEENVTE</sequence>
<comment type="function">
    <text evidence="6">RNA-binding component of the eukaryotic translation initiation factor 3 (eIF-3) complex, which is involved in protein synthesis of a specialized repertoire of mRNAs and, together with other initiation factors, stimulates binding of mRNA and methionyl-tRNAi to the 40S ribosome. The eIF-3 complex specifically targets and initiates translation of a subset of mRNAs involved in cell proliferation.</text>
</comment>
<dbReference type="OMA" id="LWGGPQF"/>
<accession>G8C0X8</accession>
<dbReference type="InterPro" id="IPR015943">
    <property type="entry name" value="WD40/YVTN_repeat-like_dom_sf"/>
</dbReference>
<protein>
    <recommendedName>
        <fullName evidence="6">Eukaryotic translation initiation factor 3 subunit B</fullName>
        <shortName evidence="6">eIF3b</shortName>
    </recommendedName>
    <alternativeName>
        <fullName evidence="6">Eukaryotic translation initiation factor 3 90 kDa subunit homolog</fullName>
        <shortName evidence="6">eIF3 p90</shortName>
    </alternativeName>
    <alternativeName>
        <fullName evidence="6">Translation initiation factor eIF3, p90 subunit homolog</fullName>
    </alternativeName>
</protein>
<dbReference type="InterPro" id="IPR034363">
    <property type="entry name" value="eIF3B_RRM"/>
</dbReference>
<evidence type="ECO:0000256" key="4">
    <source>
        <dbReference type="ARBA" id="ARBA00022884"/>
    </source>
</evidence>
<dbReference type="CDD" id="cd12278">
    <property type="entry name" value="RRM_eIF3B"/>
    <property type="match status" value="1"/>
</dbReference>
<evidence type="ECO:0000313" key="9">
    <source>
        <dbReference type="EMBL" id="CCE65806.1"/>
    </source>
</evidence>
<dbReference type="GeneID" id="11532168"/>
<dbReference type="InterPro" id="IPR035979">
    <property type="entry name" value="RBD_domain_sf"/>
</dbReference>
<comment type="subunit">
    <text evidence="6 7">Component of the eukaryotic translation initiation factor 3 (eIF-3) complex.</text>
</comment>
<dbReference type="GO" id="GO:0016282">
    <property type="term" value="C:eukaryotic 43S preinitiation complex"/>
    <property type="evidence" value="ECO:0007669"/>
    <property type="project" value="UniProtKB-UniRule"/>
</dbReference>
<dbReference type="Pfam" id="PF08662">
    <property type="entry name" value="eIF2A"/>
    <property type="match status" value="1"/>
</dbReference>
<gene>
    <name evidence="9" type="primary">TPHA0N00250</name>
    <name evidence="6" type="synonym">PRT1</name>
    <name evidence="9" type="ordered locus">TPHA_0N00250</name>
</gene>
<evidence type="ECO:0000313" key="10">
    <source>
        <dbReference type="Proteomes" id="UP000005666"/>
    </source>
</evidence>
<dbReference type="GO" id="GO:0003723">
    <property type="term" value="F:RNA binding"/>
    <property type="evidence" value="ECO:0007669"/>
    <property type="project" value="UniProtKB-UniRule"/>
</dbReference>
<comment type="subcellular location">
    <subcellularLocation>
        <location evidence="1 6 7">Cytoplasm</location>
    </subcellularLocation>
</comment>
<comment type="function">
    <text evidence="7">Component of the eukaryotic translation initiation factor 3 (eIF-3) complex, which is involved in protein synthesis and, together with other initiation factors, stimulates binding of mRNA and methionyl-tRNAi to the 40S ribosome.</text>
</comment>
<dbReference type="GO" id="GO:0043614">
    <property type="term" value="C:multi-eIF complex"/>
    <property type="evidence" value="ECO:0007669"/>
    <property type="project" value="EnsemblFungi"/>
</dbReference>
<dbReference type="Pfam" id="PF00076">
    <property type="entry name" value="RRM_1"/>
    <property type="match status" value="1"/>
</dbReference>
<dbReference type="Gene3D" id="2.130.10.10">
    <property type="entry name" value="YVTN repeat-like/Quinoprotein amine dehydrogenase"/>
    <property type="match status" value="1"/>
</dbReference>
<keyword evidence="5 6" id="KW-0648">Protein biosynthesis</keyword>
<dbReference type="PANTHER" id="PTHR14068">
    <property type="entry name" value="EUKARYOTIC TRANSLATION INITIATION FACTOR 3 EIF3 -RELATED"/>
    <property type="match status" value="1"/>
</dbReference>
<dbReference type="GO" id="GO:0071541">
    <property type="term" value="C:eukaryotic translation initiation factor 3 complex, eIF3m"/>
    <property type="evidence" value="ECO:0007669"/>
    <property type="project" value="EnsemblFungi"/>
</dbReference>
<feature type="domain" description="RRM" evidence="8">
    <location>
        <begin position="37"/>
        <end position="120"/>
    </location>
</feature>
<dbReference type="Gene3D" id="3.30.70.330">
    <property type="match status" value="1"/>
</dbReference>
<dbReference type="SUPFAM" id="SSF54928">
    <property type="entry name" value="RNA-binding domain, RBD"/>
    <property type="match status" value="1"/>
</dbReference>
<evidence type="ECO:0000256" key="2">
    <source>
        <dbReference type="ARBA" id="ARBA00022490"/>
    </source>
</evidence>
<dbReference type="PANTHER" id="PTHR14068:SF0">
    <property type="entry name" value="EUKARYOTIC TRANSLATION INITIATION FACTOR 3 SUBUNIT B"/>
    <property type="match status" value="1"/>
</dbReference>
<dbReference type="InterPro" id="IPR013979">
    <property type="entry name" value="TIF_beta_prop-like"/>
</dbReference>
<dbReference type="HAMAP" id="MF_03001">
    <property type="entry name" value="eIF3b"/>
    <property type="match status" value="1"/>
</dbReference>
<keyword evidence="4 6" id="KW-0694">RNA-binding</keyword>